<dbReference type="InterPro" id="IPR000210">
    <property type="entry name" value="BTB/POZ_dom"/>
</dbReference>
<feature type="domain" description="BTB" evidence="1">
    <location>
        <begin position="124"/>
        <end position="198"/>
    </location>
</feature>
<dbReference type="PANTHER" id="PTHR45774:SF3">
    <property type="entry name" value="BTB (POZ) DOMAIN-CONTAINING 2B-RELATED"/>
    <property type="match status" value="1"/>
</dbReference>
<feature type="domain" description="TLDc" evidence="2">
    <location>
        <begin position="400"/>
        <end position="561"/>
    </location>
</feature>
<dbReference type="SUPFAM" id="SSF54695">
    <property type="entry name" value="POZ domain"/>
    <property type="match status" value="1"/>
</dbReference>
<dbReference type="PROSITE" id="PS51886">
    <property type="entry name" value="TLDC"/>
    <property type="match status" value="1"/>
</dbReference>
<evidence type="ECO:0000313" key="3">
    <source>
        <dbReference type="EMBL" id="RHZ86410.1"/>
    </source>
</evidence>
<accession>A0A397JPL0</accession>
<dbReference type="InterPro" id="IPR011333">
    <property type="entry name" value="SKP1/BTB/POZ_sf"/>
</dbReference>
<evidence type="ECO:0008006" key="5">
    <source>
        <dbReference type="Google" id="ProtNLM"/>
    </source>
</evidence>
<evidence type="ECO:0000313" key="4">
    <source>
        <dbReference type="Proteomes" id="UP000266861"/>
    </source>
</evidence>
<dbReference type="EMBL" id="PQFF01000048">
    <property type="protein sequence ID" value="RHZ86410.1"/>
    <property type="molecule type" value="Genomic_DNA"/>
</dbReference>
<organism evidence="3 4">
    <name type="scientific">Diversispora epigaea</name>
    <dbReference type="NCBI Taxonomy" id="1348612"/>
    <lineage>
        <taxon>Eukaryota</taxon>
        <taxon>Fungi</taxon>
        <taxon>Fungi incertae sedis</taxon>
        <taxon>Mucoromycota</taxon>
        <taxon>Glomeromycotina</taxon>
        <taxon>Glomeromycetes</taxon>
        <taxon>Diversisporales</taxon>
        <taxon>Diversisporaceae</taxon>
        <taxon>Diversispora</taxon>
    </lineage>
</organism>
<gene>
    <name evidence="3" type="ORF">Glove_51g60</name>
</gene>
<dbReference type="Gene3D" id="3.30.710.10">
    <property type="entry name" value="Potassium Channel Kv1.1, Chain A"/>
    <property type="match status" value="1"/>
</dbReference>
<name>A0A397JPL0_9GLOM</name>
<dbReference type="Pfam" id="PF07534">
    <property type="entry name" value="TLD"/>
    <property type="match status" value="1"/>
</dbReference>
<comment type="caution">
    <text evidence="3">The sequence shown here is derived from an EMBL/GenBank/DDBJ whole genome shotgun (WGS) entry which is preliminary data.</text>
</comment>
<protein>
    <recommendedName>
        <fullName evidence="5">BTB domain-containing protein</fullName>
    </recommendedName>
</protein>
<reference evidence="3 4" key="1">
    <citation type="submission" date="2018-08" db="EMBL/GenBank/DDBJ databases">
        <title>Genome and evolution of the arbuscular mycorrhizal fungus Diversispora epigaea (formerly Glomus versiforme) and its bacterial endosymbionts.</title>
        <authorList>
            <person name="Sun X."/>
            <person name="Fei Z."/>
            <person name="Harrison M."/>
        </authorList>
    </citation>
    <scope>NUCLEOTIDE SEQUENCE [LARGE SCALE GENOMIC DNA]</scope>
    <source>
        <strain evidence="3 4">IT104</strain>
    </source>
</reference>
<dbReference type="InterPro" id="IPR006571">
    <property type="entry name" value="TLDc_dom"/>
</dbReference>
<dbReference type="OrthoDB" id="298084at2759"/>
<dbReference type="Proteomes" id="UP000266861">
    <property type="component" value="Unassembled WGS sequence"/>
</dbReference>
<sequence length="563" mass="66506">MSTTLPRHFHTPSQKLFSTEPTKLLMEKSKLFRLNGAIECVPTYQEHSSTLPPFATHKFALDSTLHNLILLEHQFLRDILVTHHAIISLQYKYHTNKIFMKLKKDLQDKFIIEISKLYKFENDFNVNIFVGVEPNIKVFKAHSLVLRARSSYFRAALSKNWAIKTKDNFYTLKKPNISPDIFEPILKYIYTGDIYLYGNERLIDLLLASDELALVELAEYIQFRVTCVGDAWTKRHIVQLFNFMSSHDENVFNILLKYLMNDIIAHETKLLFDSEDLKNLEEEIMLRILKQDYIQLEEIEIWEYCLKWGISQLPYLDEEHSKWSFGDYMDLEKILHRCIPLIRFFNMKPGDYFDKIKPYEKLLPKELLEDLQLYYTVPNHDKPQKSIILSPRKHLIAGSNILESMHATLISGWIDRKDYSNIESLTNVYEFELLLRGSDNGFGPLEFRKRCFYQDRTVIVIKLANSNQIIGGYNPLEWEGSKFYKYTKDSFIFSIPEEIKKSKISRPCCKERAIADDMGWKIGFGKGDLQIFLKECKQKDYEFSIFQGEFEIEEYEVFRIETK</sequence>
<proteinExistence type="predicted"/>
<keyword evidence="4" id="KW-1185">Reference proteome</keyword>
<dbReference type="Pfam" id="PF00651">
    <property type="entry name" value="BTB"/>
    <property type="match status" value="1"/>
</dbReference>
<dbReference type="CDD" id="cd18186">
    <property type="entry name" value="BTB_POZ_ZBTB_KLHL-like"/>
    <property type="match status" value="1"/>
</dbReference>
<dbReference type="PANTHER" id="PTHR45774">
    <property type="entry name" value="BTB/POZ DOMAIN-CONTAINING"/>
    <property type="match status" value="1"/>
</dbReference>
<dbReference type="AlphaFoldDB" id="A0A397JPL0"/>
<dbReference type="PROSITE" id="PS50097">
    <property type="entry name" value="BTB"/>
    <property type="match status" value="1"/>
</dbReference>
<evidence type="ECO:0000259" key="2">
    <source>
        <dbReference type="PROSITE" id="PS51886"/>
    </source>
</evidence>
<evidence type="ECO:0000259" key="1">
    <source>
        <dbReference type="PROSITE" id="PS50097"/>
    </source>
</evidence>
<dbReference type="SMART" id="SM00225">
    <property type="entry name" value="BTB"/>
    <property type="match status" value="1"/>
</dbReference>